<dbReference type="EMBL" id="LT906453">
    <property type="protein sequence ID" value="SNV24976.1"/>
    <property type="molecule type" value="Genomic_DNA"/>
</dbReference>
<organism evidence="2 3">
    <name type="scientific">Dermatophilus congolensis</name>
    <dbReference type="NCBI Taxonomy" id="1863"/>
    <lineage>
        <taxon>Bacteria</taxon>
        <taxon>Bacillati</taxon>
        <taxon>Actinomycetota</taxon>
        <taxon>Actinomycetes</taxon>
        <taxon>Micrococcales</taxon>
        <taxon>Dermatophilaceae</taxon>
        <taxon>Dermatophilus</taxon>
    </lineage>
</organism>
<dbReference type="PANTHER" id="PTHR41282:SF1">
    <property type="entry name" value="CONSERVED TRANSMEMBRANE PROTEIN-RELATED"/>
    <property type="match status" value="1"/>
</dbReference>
<feature type="transmembrane region" description="Helical" evidence="1">
    <location>
        <begin position="124"/>
        <end position="141"/>
    </location>
</feature>
<feature type="transmembrane region" description="Helical" evidence="1">
    <location>
        <begin position="257"/>
        <end position="274"/>
    </location>
</feature>
<keyword evidence="1" id="KW-1133">Transmembrane helix</keyword>
<dbReference type="AlphaFoldDB" id="A0A239VT21"/>
<dbReference type="STRING" id="1121387.GCA_000429885_00525"/>
<keyword evidence="1" id="KW-0812">Transmembrane</keyword>
<feature type="transmembrane region" description="Helical" evidence="1">
    <location>
        <begin position="213"/>
        <end position="236"/>
    </location>
</feature>
<feature type="transmembrane region" description="Helical" evidence="1">
    <location>
        <begin position="99"/>
        <end position="117"/>
    </location>
</feature>
<dbReference type="GeneID" id="63460333"/>
<dbReference type="Proteomes" id="UP000242637">
    <property type="component" value="Chromosome 1"/>
</dbReference>
<feature type="transmembrane region" description="Helical" evidence="1">
    <location>
        <begin position="75"/>
        <end position="93"/>
    </location>
</feature>
<keyword evidence="1" id="KW-0472">Membrane</keyword>
<feature type="transmembrane region" description="Helical" evidence="1">
    <location>
        <begin position="185"/>
        <end position="207"/>
    </location>
</feature>
<dbReference type="PANTHER" id="PTHR41282">
    <property type="entry name" value="CONSERVED TRANSMEMBRANE PROTEIN-RELATED"/>
    <property type="match status" value="1"/>
</dbReference>
<dbReference type="KEGG" id="dco:SAMEA4475696_2157"/>
<keyword evidence="3" id="KW-1185">Reference proteome</keyword>
<evidence type="ECO:0000256" key="1">
    <source>
        <dbReference type="SAM" id="Phobius"/>
    </source>
</evidence>
<dbReference type="RefSeq" id="WP_028326620.1">
    <property type="nucleotide sequence ID" value="NZ_JAAFNI010000001.1"/>
</dbReference>
<feature type="transmembrane region" description="Helical" evidence="1">
    <location>
        <begin position="147"/>
        <end position="173"/>
    </location>
</feature>
<evidence type="ECO:0000313" key="3">
    <source>
        <dbReference type="Proteomes" id="UP000242637"/>
    </source>
</evidence>
<dbReference type="Pfam" id="PF12811">
    <property type="entry name" value="BaxI_1"/>
    <property type="match status" value="1"/>
</dbReference>
<name>A0A239VT21_9MICO</name>
<dbReference type="InterPro" id="IPR010539">
    <property type="entry name" value="BaxI_1-like"/>
</dbReference>
<sequence length="287" mass="30411">MSNPIFDRIDKDVSRGGYAGFGNRGPASPSSFGQFGSQPQYGQMTPDDLQTLYDTPAASPAASHKLTVDDVVMKSLLLFGILLSVGAAAFFLLPVKLSGVAMLGSIVVTLVLGIIIAMKQNVSVPLIIAYAAFEGLLVGVVTRTFAFAYSGVVSTAIVATLAVFAAMFIGWKTGFVKVTDRTRRIFGMAILGYMIFGVINLIAAWAFKANGGAGLLTFGSPIAIGVSLLAVGLAAYSLAMDFDSIDRAVAAQVPQKYSWLLAHGLMVTVIWLYLELLRLIAQLQGRD</sequence>
<protein>
    <submittedName>
        <fullName evidence="2">Predicted membrane protein</fullName>
    </submittedName>
</protein>
<proteinExistence type="predicted"/>
<accession>A0A239VT21</accession>
<evidence type="ECO:0000313" key="2">
    <source>
        <dbReference type="EMBL" id="SNV24976.1"/>
    </source>
</evidence>
<reference evidence="2 3" key="1">
    <citation type="submission" date="2017-06" db="EMBL/GenBank/DDBJ databases">
        <authorList>
            <consortium name="Pathogen Informatics"/>
        </authorList>
    </citation>
    <scope>NUCLEOTIDE SEQUENCE [LARGE SCALE GENOMIC DNA]</scope>
    <source>
        <strain evidence="2 3">NCTC13039</strain>
    </source>
</reference>
<gene>
    <name evidence="2" type="ORF">SAMEA4475696_02157</name>
</gene>
<dbReference type="OrthoDB" id="116480at2"/>